<dbReference type="InterPro" id="IPR049585">
    <property type="entry name" value="CdiI_EcoliA0-like"/>
</dbReference>
<name>A0A074LT69_9BACL</name>
<accession>A0A074LT69</accession>
<dbReference type="Proteomes" id="UP000027931">
    <property type="component" value="Unassembled WGS sequence"/>
</dbReference>
<reference evidence="1 2" key="1">
    <citation type="journal article" date="2013" name="Int. J. Syst. Evol. Microbiol.">
        <title>Tumebacillus flagellatus sp. nov., an alpha-amylase/pullulanase-producing bacterium isolated from cassava wastewater.</title>
        <authorList>
            <person name="Wang Q."/>
            <person name="Xie N."/>
            <person name="Qin Y."/>
            <person name="Shen N."/>
            <person name="Zhu J."/>
            <person name="Mi H."/>
            <person name="Huang R."/>
        </authorList>
    </citation>
    <scope>NUCLEOTIDE SEQUENCE [LARGE SCALE GENOMIC DNA]</scope>
    <source>
        <strain evidence="1 2">GST4</strain>
    </source>
</reference>
<dbReference type="AlphaFoldDB" id="A0A074LT69"/>
<gene>
    <name evidence="1" type="ORF">EL26_08560</name>
</gene>
<organism evidence="1 2">
    <name type="scientific">Tumebacillus flagellatus</name>
    <dbReference type="NCBI Taxonomy" id="1157490"/>
    <lineage>
        <taxon>Bacteria</taxon>
        <taxon>Bacillati</taxon>
        <taxon>Bacillota</taxon>
        <taxon>Bacilli</taxon>
        <taxon>Bacillales</taxon>
        <taxon>Alicyclobacillaceae</taxon>
        <taxon>Tumebacillus</taxon>
    </lineage>
</organism>
<sequence length="128" mass="14664">MTLFEECVEALGESVTVLSHEDSRKVILRLQELFPITFYGRIDWDQVKQKVPVKTMGDIIDQVVDFESTVYLIWSDASFPVLKTELADMILNRDDVLCVSSDIWVLSVEEDYVIEFYHEGEVTVGLIG</sequence>
<dbReference type="STRING" id="1157490.EL26_08560"/>
<proteinExistence type="predicted"/>
<comment type="caution">
    <text evidence="1">The sequence shown here is derived from an EMBL/GenBank/DDBJ whole genome shotgun (WGS) entry which is preliminary data.</text>
</comment>
<evidence type="ECO:0000313" key="1">
    <source>
        <dbReference type="EMBL" id="KEO83695.1"/>
    </source>
</evidence>
<dbReference type="eggNOG" id="ENOG50337BY">
    <property type="taxonomic scope" value="Bacteria"/>
</dbReference>
<protein>
    <submittedName>
        <fullName evidence="1">Uncharacterized protein</fullName>
    </submittedName>
</protein>
<keyword evidence="2" id="KW-1185">Reference proteome</keyword>
<dbReference type="Pfam" id="PF24172">
    <property type="entry name" value="CdiI_ImmP"/>
    <property type="match status" value="1"/>
</dbReference>
<dbReference type="EMBL" id="JMIR01000009">
    <property type="protein sequence ID" value="KEO83695.1"/>
    <property type="molecule type" value="Genomic_DNA"/>
</dbReference>
<dbReference type="OrthoDB" id="6565706at2"/>
<evidence type="ECO:0000313" key="2">
    <source>
        <dbReference type="Proteomes" id="UP000027931"/>
    </source>
</evidence>
<dbReference type="RefSeq" id="WP_038086568.1">
    <property type="nucleotide sequence ID" value="NZ_JMIR01000009.1"/>
</dbReference>
<dbReference type="CDD" id="cd20693">
    <property type="entry name" value="CdiI_EcoliA0-like"/>
    <property type="match status" value="1"/>
</dbReference>